<organism evidence="2 3">
    <name type="scientific">Microvirga brassicacearum</name>
    <dbReference type="NCBI Taxonomy" id="2580413"/>
    <lineage>
        <taxon>Bacteria</taxon>
        <taxon>Pseudomonadati</taxon>
        <taxon>Pseudomonadota</taxon>
        <taxon>Alphaproteobacteria</taxon>
        <taxon>Hyphomicrobiales</taxon>
        <taxon>Methylobacteriaceae</taxon>
        <taxon>Microvirga</taxon>
    </lineage>
</organism>
<sequence>MQLAVLQLDHHVIGTIDYVPIIALATNQGVVPVAPVQGVISGSGSDHVVGNVPDNLNVAGADEYSLLDIVGHIEVRAVGLAAILHSFDALIEPFGYNRVVIHLNVEAIKIIAIATYQGVFTEVQVGGGPATIQGVVAVTTYDQVAEFVAGATKRGCPESSGTRCGGHDPGGQA</sequence>
<feature type="compositionally biased region" description="Gly residues" evidence="1">
    <location>
        <begin position="163"/>
        <end position="173"/>
    </location>
</feature>
<accession>A0A5N3P5T5</accession>
<proteinExistence type="predicted"/>
<feature type="region of interest" description="Disordered" evidence="1">
    <location>
        <begin position="153"/>
        <end position="173"/>
    </location>
</feature>
<protein>
    <submittedName>
        <fullName evidence="2">Uncharacterized protein</fullName>
    </submittedName>
</protein>
<reference evidence="2 3" key="1">
    <citation type="journal article" date="2019" name="Microorganisms">
        <title>Genome Insights into the Novel Species Microvirga brassicacearum, a Rapeseed Endophyte with Biotechnological Potential.</title>
        <authorList>
            <person name="Jimenez-Gomez A."/>
            <person name="Saati-Santamaria Z."/>
            <person name="Igual J.M."/>
            <person name="Rivas R."/>
            <person name="Mateos P.F."/>
            <person name="Garcia-Fraile P."/>
        </authorList>
    </citation>
    <scope>NUCLEOTIDE SEQUENCE [LARGE SCALE GENOMIC DNA]</scope>
    <source>
        <strain evidence="2 3">CDVBN77</strain>
    </source>
</reference>
<evidence type="ECO:0000313" key="2">
    <source>
        <dbReference type="EMBL" id="KAB0265073.1"/>
    </source>
</evidence>
<dbReference type="AlphaFoldDB" id="A0A5N3P5T5"/>
<dbReference type="EMBL" id="VCMV01000044">
    <property type="protein sequence ID" value="KAB0265073.1"/>
    <property type="molecule type" value="Genomic_DNA"/>
</dbReference>
<gene>
    <name evidence="2" type="ORF">FEZ63_20220</name>
</gene>
<dbReference type="Proteomes" id="UP000325684">
    <property type="component" value="Unassembled WGS sequence"/>
</dbReference>
<name>A0A5N3P5T5_9HYPH</name>
<keyword evidence="3" id="KW-1185">Reference proteome</keyword>
<evidence type="ECO:0000313" key="3">
    <source>
        <dbReference type="Proteomes" id="UP000325684"/>
    </source>
</evidence>
<evidence type="ECO:0000256" key="1">
    <source>
        <dbReference type="SAM" id="MobiDB-lite"/>
    </source>
</evidence>
<comment type="caution">
    <text evidence="2">The sequence shown here is derived from an EMBL/GenBank/DDBJ whole genome shotgun (WGS) entry which is preliminary data.</text>
</comment>